<sequence>MKRRTKKPVETNKTQGLTIFDVCTDPRLTLKELQSYLEDSNEKLDLNTETARIFNHRKHQGYTPLMALCTNPNVTCKMVEYLIEKGAKPDCKTSQRGMERTPLMEMCSNPNVSVPLLETLFKCGCKLKELQEYLFNRDYTEIMVLCQNPNITWEMLDFLIEQGAFTNSYYLNEMTNAITYLCENKSVTASLLRKFMEENTTDPNHQECGCELVDTALSYLCRNPKVTPEMIGILIDNDANPNQEPYAKDTQDLPFLFLISNPNATPEHFEMLIDKGLHLNGNDKCEECYNSNFVTLIKSVAGKQQFLQLAFNKGGKLNIFDQYGNTPLIDFIKHHISSTDVLQDKRFIKIFNVLKNFMVYGSDPNRKNEDGKTAFDYLKKCKNLTDKECELYTELLNHDPFCLENDFEKFFTSGEFSDFEIKEIPIHKLILEMRTGMKCEEIKEILENSKKFSKKDILLFLKWVYFDNIFEVQRQSRKPMYIYTGLKKKQENSYCPDYEDNCYEKMEKWKMGREKEKEKEKQEEMEREQERDIVNQIFQELKLKQEFIEKKLRDSLKELYLDESTKDFTIIVNNERNESIKVHKLILIARSELFRGMFSTIENKNLKQVSDFTKKSIETFNILIKWLYFETIPESSIVDIEETTGQLMGSIDYYQLNPRCNLKYLLLWDGFNLKDTTDKNELYYFQYFPFQKPFFYYSYKLNLLIMSTGPTDEELRQAFDLIDTDGNGTLDENEIKQLFKQFGQELTDEEYKEMMSEVDTDGNGVVDFDEFKKMFL</sequence>
<dbReference type="SMART" id="SM00054">
    <property type="entry name" value="EFh"/>
    <property type="match status" value="2"/>
</dbReference>
<dbReference type="SUPFAM" id="SSF54695">
    <property type="entry name" value="POZ domain"/>
    <property type="match status" value="1"/>
</dbReference>
<feature type="domain" description="BTB" evidence="5">
    <location>
        <begin position="566"/>
        <end position="636"/>
    </location>
</feature>
<evidence type="ECO:0000256" key="3">
    <source>
        <dbReference type="ARBA" id="ARBA00022837"/>
    </source>
</evidence>
<dbReference type="InterPro" id="IPR011333">
    <property type="entry name" value="SKP1/BTB/POZ_sf"/>
</dbReference>
<dbReference type="SUPFAM" id="SSF48403">
    <property type="entry name" value="Ankyrin repeat"/>
    <property type="match status" value="1"/>
</dbReference>
<keyword evidence="8" id="KW-1185">Reference proteome</keyword>
<dbReference type="Pfam" id="PF13499">
    <property type="entry name" value="EF-hand_7"/>
    <property type="match status" value="1"/>
</dbReference>
<dbReference type="PANTHER" id="PTHR10891">
    <property type="entry name" value="EF-HAND CALCIUM-BINDING DOMAIN CONTAINING PROTEIN"/>
    <property type="match status" value="1"/>
</dbReference>
<dbReference type="PRINTS" id="PR01362">
    <property type="entry name" value="CALFLAGIN"/>
</dbReference>
<evidence type="ECO:0000259" key="6">
    <source>
        <dbReference type="PROSITE" id="PS50222"/>
    </source>
</evidence>
<dbReference type="InterPro" id="IPR000210">
    <property type="entry name" value="BTB/POZ_dom"/>
</dbReference>
<dbReference type="InterPro" id="IPR018247">
    <property type="entry name" value="EF_Hand_1_Ca_BS"/>
</dbReference>
<evidence type="ECO:0000256" key="4">
    <source>
        <dbReference type="PROSITE-ProRule" id="PRU00023"/>
    </source>
</evidence>
<evidence type="ECO:0000256" key="2">
    <source>
        <dbReference type="ARBA" id="ARBA00022737"/>
    </source>
</evidence>
<keyword evidence="2" id="KW-0677">Repeat</keyword>
<gene>
    <name evidence="7" type="ORF">M0813_27232</name>
</gene>
<dbReference type="CDD" id="cd00051">
    <property type="entry name" value="EFh"/>
    <property type="match status" value="1"/>
</dbReference>
<keyword evidence="3" id="KW-0106">Calcium</keyword>
<dbReference type="Pfam" id="PF13606">
    <property type="entry name" value="Ank_3"/>
    <property type="match status" value="1"/>
</dbReference>
<keyword evidence="4" id="KW-0040">ANK repeat</keyword>
<dbReference type="PROSITE" id="PS50097">
    <property type="entry name" value="BTB"/>
    <property type="match status" value="1"/>
</dbReference>
<dbReference type="PROSITE" id="PS50088">
    <property type="entry name" value="ANK_REPEAT"/>
    <property type="match status" value="1"/>
</dbReference>
<dbReference type="CDD" id="cd18186">
    <property type="entry name" value="BTB_POZ_ZBTB_KLHL-like"/>
    <property type="match status" value="1"/>
</dbReference>
<dbReference type="InterPro" id="IPR002110">
    <property type="entry name" value="Ankyrin_rpt"/>
</dbReference>
<keyword evidence="1" id="KW-0479">Metal-binding</keyword>
<feature type="repeat" description="ANK" evidence="4">
    <location>
        <begin position="60"/>
        <end position="94"/>
    </location>
</feature>
<dbReference type="Pfam" id="PF00651">
    <property type="entry name" value="BTB"/>
    <property type="match status" value="1"/>
</dbReference>
<dbReference type="InterPro" id="IPR011992">
    <property type="entry name" value="EF-hand-dom_pair"/>
</dbReference>
<accession>A0ABQ8XYI3</accession>
<dbReference type="Proteomes" id="UP001150062">
    <property type="component" value="Unassembled WGS sequence"/>
</dbReference>
<organism evidence="7 8">
    <name type="scientific">Anaeramoeba flamelloides</name>
    <dbReference type="NCBI Taxonomy" id="1746091"/>
    <lineage>
        <taxon>Eukaryota</taxon>
        <taxon>Metamonada</taxon>
        <taxon>Anaeramoebidae</taxon>
        <taxon>Anaeramoeba</taxon>
    </lineage>
</organism>
<reference evidence="7" key="1">
    <citation type="submission" date="2022-08" db="EMBL/GenBank/DDBJ databases">
        <title>Novel sulfate-reducing endosymbionts in the free-living metamonad Anaeramoeba.</title>
        <authorList>
            <person name="Jerlstrom-Hultqvist J."/>
            <person name="Cepicka I."/>
            <person name="Gallot-Lavallee L."/>
            <person name="Salas-Leiva D."/>
            <person name="Curtis B.A."/>
            <person name="Zahonova K."/>
            <person name="Pipaliya S."/>
            <person name="Dacks J."/>
            <person name="Roger A.J."/>
        </authorList>
    </citation>
    <scope>NUCLEOTIDE SEQUENCE</scope>
    <source>
        <strain evidence="7">Schooner1</strain>
    </source>
</reference>
<dbReference type="EMBL" id="JAOAOG010000239">
    <property type="protein sequence ID" value="KAJ6237668.1"/>
    <property type="molecule type" value="Genomic_DNA"/>
</dbReference>
<dbReference type="InterPro" id="IPR002048">
    <property type="entry name" value="EF_hand_dom"/>
</dbReference>
<protein>
    <submittedName>
        <fullName evidence="7">Calmodulin-related</fullName>
    </submittedName>
</protein>
<comment type="caution">
    <text evidence="7">The sequence shown here is derived from an EMBL/GenBank/DDBJ whole genome shotgun (WGS) entry which is preliminary data.</text>
</comment>
<feature type="domain" description="EF-hand" evidence="6">
    <location>
        <begin position="710"/>
        <end position="745"/>
    </location>
</feature>
<evidence type="ECO:0000259" key="5">
    <source>
        <dbReference type="PROSITE" id="PS50097"/>
    </source>
</evidence>
<name>A0ABQ8XYI3_9EUKA</name>
<dbReference type="Gene3D" id="1.25.40.20">
    <property type="entry name" value="Ankyrin repeat-containing domain"/>
    <property type="match status" value="2"/>
</dbReference>
<evidence type="ECO:0000313" key="7">
    <source>
        <dbReference type="EMBL" id="KAJ6237668.1"/>
    </source>
</evidence>
<dbReference type="SUPFAM" id="SSF47473">
    <property type="entry name" value="EF-hand"/>
    <property type="match status" value="1"/>
</dbReference>
<dbReference type="PROSITE" id="PS00018">
    <property type="entry name" value="EF_HAND_1"/>
    <property type="match status" value="2"/>
</dbReference>
<feature type="domain" description="EF-hand" evidence="6">
    <location>
        <begin position="746"/>
        <end position="776"/>
    </location>
</feature>
<evidence type="ECO:0000313" key="8">
    <source>
        <dbReference type="Proteomes" id="UP001150062"/>
    </source>
</evidence>
<evidence type="ECO:0000256" key="1">
    <source>
        <dbReference type="ARBA" id="ARBA00022723"/>
    </source>
</evidence>
<dbReference type="SMART" id="SM00248">
    <property type="entry name" value="ANK"/>
    <property type="match status" value="4"/>
</dbReference>
<dbReference type="Gene3D" id="1.10.238.10">
    <property type="entry name" value="EF-hand"/>
    <property type="match status" value="1"/>
</dbReference>
<dbReference type="InterPro" id="IPR003299">
    <property type="entry name" value="Calflagin-bd"/>
</dbReference>
<dbReference type="PROSITE" id="PS50222">
    <property type="entry name" value="EF_HAND_2"/>
    <property type="match status" value="2"/>
</dbReference>
<proteinExistence type="predicted"/>
<dbReference type="Gene3D" id="3.30.710.10">
    <property type="entry name" value="Potassium Channel Kv1.1, Chain A"/>
    <property type="match status" value="1"/>
</dbReference>
<dbReference type="InterPro" id="IPR039647">
    <property type="entry name" value="EF_hand_pair_protein_CML-like"/>
</dbReference>
<dbReference type="InterPro" id="IPR036770">
    <property type="entry name" value="Ankyrin_rpt-contain_sf"/>
</dbReference>